<accession>A0A2P5X862</accession>
<dbReference type="Proteomes" id="UP000239757">
    <property type="component" value="Unassembled WGS sequence"/>
</dbReference>
<dbReference type="OrthoDB" id="10412869at2759"/>
<dbReference type="AlphaFoldDB" id="A0A2P5X862"/>
<gene>
    <name evidence="1" type="ORF">GOBAR_AA21145</name>
</gene>
<name>A0A2P5X862_GOSBA</name>
<organism evidence="1 2">
    <name type="scientific">Gossypium barbadense</name>
    <name type="common">Sea Island cotton</name>
    <name type="synonym">Hibiscus barbadensis</name>
    <dbReference type="NCBI Taxonomy" id="3634"/>
    <lineage>
        <taxon>Eukaryota</taxon>
        <taxon>Viridiplantae</taxon>
        <taxon>Streptophyta</taxon>
        <taxon>Embryophyta</taxon>
        <taxon>Tracheophyta</taxon>
        <taxon>Spermatophyta</taxon>
        <taxon>Magnoliopsida</taxon>
        <taxon>eudicotyledons</taxon>
        <taxon>Gunneridae</taxon>
        <taxon>Pentapetalae</taxon>
        <taxon>rosids</taxon>
        <taxon>malvids</taxon>
        <taxon>Malvales</taxon>
        <taxon>Malvaceae</taxon>
        <taxon>Malvoideae</taxon>
        <taxon>Gossypium</taxon>
    </lineage>
</organism>
<evidence type="ECO:0000313" key="2">
    <source>
        <dbReference type="Proteomes" id="UP000239757"/>
    </source>
</evidence>
<proteinExistence type="predicted"/>
<reference evidence="1 2" key="1">
    <citation type="submission" date="2015-01" db="EMBL/GenBank/DDBJ databases">
        <title>Genome of allotetraploid Gossypium barbadense reveals genomic plasticity and fiber elongation in cotton evolution.</title>
        <authorList>
            <person name="Chen X."/>
            <person name="Liu X."/>
            <person name="Zhao B."/>
            <person name="Zheng H."/>
            <person name="Hu Y."/>
            <person name="Lu G."/>
            <person name="Yang C."/>
            <person name="Chen J."/>
            <person name="Shan C."/>
            <person name="Zhang L."/>
            <person name="Zhou Y."/>
            <person name="Wang L."/>
            <person name="Guo W."/>
            <person name="Bai Y."/>
            <person name="Ruan J."/>
            <person name="Shangguan X."/>
            <person name="Mao Y."/>
            <person name="Jiang J."/>
            <person name="Zhu Y."/>
            <person name="Lei J."/>
            <person name="Kang H."/>
            <person name="Chen S."/>
            <person name="He X."/>
            <person name="Wang R."/>
            <person name="Wang Y."/>
            <person name="Chen J."/>
            <person name="Wang L."/>
            <person name="Yu S."/>
            <person name="Wang B."/>
            <person name="Wei J."/>
            <person name="Song S."/>
            <person name="Lu X."/>
            <person name="Gao Z."/>
            <person name="Gu W."/>
            <person name="Deng X."/>
            <person name="Ma D."/>
            <person name="Wang S."/>
            <person name="Liang W."/>
            <person name="Fang L."/>
            <person name="Cai C."/>
            <person name="Zhu X."/>
            <person name="Zhou B."/>
            <person name="Zhang Y."/>
            <person name="Chen Z."/>
            <person name="Xu S."/>
            <person name="Zhu R."/>
            <person name="Wang S."/>
            <person name="Zhang T."/>
            <person name="Zhao G."/>
        </authorList>
    </citation>
    <scope>NUCLEOTIDE SEQUENCE [LARGE SCALE GENOMIC DNA]</scope>
    <source>
        <strain evidence="2">cv. Xinhai21</strain>
        <tissue evidence="1">Leaf</tissue>
    </source>
</reference>
<evidence type="ECO:0000313" key="1">
    <source>
        <dbReference type="EMBL" id="PPR99516.1"/>
    </source>
</evidence>
<dbReference type="EMBL" id="KZ665479">
    <property type="protein sequence ID" value="PPR99516.1"/>
    <property type="molecule type" value="Genomic_DNA"/>
</dbReference>
<protein>
    <submittedName>
        <fullName evidence="1">Uncharacterized protein</fullName>
    </submittedName>
</protein>
<sequence>MKERNQGQIKDVGDIGVLGIQVTVSRSMDIEVKKREKEKGVMVDAGLKFGSSALRPNNDIFGVKANVRHGVFDDGSQSGPMGAIKNIVIQPVDVSLTLNKEKHTAMRIMDRKNMDLYNDKENVMFKFGKKTGASQELQSRVHNIIYRQKGKPLDEIMGNHLHASVELKSAMEGLVCDHERTSEKTLMEEYIVVEDAWNDEVV</sequence>